<accession>A0A2P0ZGL5</accession>
<name>A0A2P0ZGL5_9NOSO</name>
<dbReference type="EMBL" id="MG373776">
    <property type="protein sequence ID" value="AVH79604.1"/>
    <property type="molecule type" value="Genomic_DNA"/>
</dbReference>
<sequence length="78" mass="8197">MASITVSNLNVAGLDLFNDQESYLSEVTDDELGLTHGGISPTFIAFGKGVLVATRASSGYCVRGLSMASGVSAYFIFR</sequence>
<protein>
    <submittedName>
        <fullName evidence="1">Uncharacterized protein</fullName>
    </submittedName>
</protein>
<evidence type="ECO:0000313" key="1">
    <source>
        <dbReference type="EMBL" id="AVH79604.1"/>
    </source>
</evidence>
<organism evidence="1">
    <name type="scientific">Nostoc sp. PCC 9205</name>
    <dbReference type="NCBI Taxonomy" id="2099383"/>
    <lineage>
        <taxon>Bacteria</taxon>
        <taxon>Bacillati</taxon>
        <taxon>Cyanobacteriota</taxon>
        <taxon>Cyanophyceae</taxon>
        <taxon>Nostocales</taxon>
        <taxon>Nostocaceae</taxon>
        <taxon>Nostoc</taxon>
    </lineage>
</organism>
<reference evidence="1" key="1">
    <citation type="journal article" date="2018" name="Science">
        <title>Natural noncanonical protein splicing yields products with diverse ?-amino acid residues.</title>
        <authorList>
            <person name="Morinaka B.I."/>
            <person name="Lakis E."/>
            <person name="Verest M."/>
            <person name="Helf M.J."/>
            <person name="Scalvenzi T."/>
            <person name="Vagstad A.L."/>
            <person name="Sims J."/>
            <person name="Sunagawa S."/>
            <person name="Gugger M."/>
            <person name="Piel J."/>
        </authorList>
    </citation>
    <scope>NUCLEOTIDE SEQUENCE</scope>
    <source>
        <strain evidence="1">PCC 9205</strain>
    </source>
</reference>
<dbReference type="AlphaFoldDB" id="A0A2P0ZGL5"/>
<proteinExistence type="predicted"/>